<dbReference type="EMBL" id="PDXD01000034">
    <property type="protein sequence ID" value="RYN71198.1"/>
    <property type="molecule type" value="Genomic_DNA"/>
</dbReference>
<reference evidence="3" key="1">
    <citation type="journal article" date="2019" name="bioRxiv">
        <title>Genomics, evolutionary history and diagnostics of the Alternaria alternata species group including apple and Asian pear pathotypes.</title>
        <authorList>
            <person name="Armitage A.D."/>
            <person name="Cockerton H.M."/>
            <person name="Sreenivasaprasad S."/>
            <person name="Woodhall J.W."/>
            <person name="Lane C.R."/>
            <person name="Harrison R.J."/>
            <person name="Clarkson J.P."/>
        </authorList>
    </citation>
    <scope>NUCLEOTIDE SEQUENCE [LARGE SCALE GENOMIC DNA]</scope>
    <source>
        <strain evidence="3">FERA 1177</strain>
    </source>
</reference>
<feature type="transmembrane region" description="Helical" evidence="1">
    <location>
        <begin position="21"/>
        <end position="40"/>
    </location>
</feature>
<protein>
    <submittedName>
        <fullName evidence="2">Uncharacterized protein</fullName>
    </submittedName>
</protein>
<name>A0A4Q4N785_ALTAL</name>
<evidence type="ECO:0000313" key="2">
    <source>
        <dbReference type="EMBL" id="RYN71198.1"/>
    </source>
</evidence>
<proteinExistence type="predicted"/>
<organism evidence="2 3">
    <name type="scientific">Alternaria alternata</name>
    <name type="common">Alternaria rot fungus</name>
    <name type="synonym">Torula alternata</name>
    <dbReference type="NCBI Taxonomy" id="5599"/>
    <lineage>
        <taxon>Eukaryota</taxon>
        <taxon>Fungi</taxon>
        <taxon>Dikarya</taxon>
        <taxon>Ascomycota</taxon>
        <taxon>Pezizomycotina</taxon>
        <taxon>Dothideomycetes</taxon>
        <taxon>Pleosporomycetidae</taxon>
        <taxon>Pleosporales</taxon>
        <taxon>Pleosporineae</taxon>
        <taxon>Pleosporaceae</taxon>
        <taxon>Alternaria</taxon>
        <taxon>Alternaria sect. Alternaria</taxon>
        <taxon>Alternaria alternata complex</taxon>
    </lineage>
</organism>
<evidence type="ECO:0000313" key="3">
    <source>
        <dbReference type="Proteomes" id="UP000291422"/>
    </source>
</evidence>
<comment type="caution">
    <text evidence="2">The sequence shown here is derived from an EMBL/GenBank/DDBJ whole genome shotgun (WGS) entry which is preliminary data.</text>
</comment>
<keyword evidence="1" id="KW-0812">Transmembrane</keyword>
<evidence type="ECO:0000256" key="1">
    <source>
        <dbReference type="SAM" id="Phobius"/>
    </source>
</evidence>
<keyword evidence="1" id="KW-1133">Transmembrane helix</keyword>
<gene>
    <name evidence="2" type="ORF">AA0117_g9778</name>
</gene>
<dbReference type="VEuPathDB" id="FungiDB:CC77DRAFT_1061785"/>
<sequence>MASMSAKTIAARNMITRTMTAFAMTSITFLFEQINVNLYSSQSM</sequence>
<dbReference type="AlphaFoldDB" id="A0A4Q4N785"/>
<accession>A0A4Q4N785</accession>
<dbReference type="Proteomes" id="UP000291422">
    <property type="component" value="Unassembled WGS sequence"/>
</dbReference>
<keyword evidence="1" id="KW-0472">Membrane</keyword>